<comment type="subcellular location">
    <subcellularLocation>
        <location evidence="1">Bacterial flagellum</location>
    </subcellularLocation>
    <subcellularLocation>
        <location evidence="2">Secreted</location>
    </subcellularLocation>
</comment>
<dbReference type="PANTHER" id="PTHR30033">
    <property type="entry name" value="FLAGELLAR HOOK-ASSOCIATED PROTEIN 1"/>
    <property type="match status" value="1"/>
</dbReference>
<reference evidence="11 12" key="1">
    <citation type="submission" date="2016-11" db="EMBL/GenBank/DDBJ databases">
        <authorList>
            <person name="Jaros S."/>
            <person name="Januszkiewicz K."/>
            <person name="Wedrychowicz H."/>
        </authorList>
    </citation>
    <scope>NUCLEOTIDE SEQUENCE [LARGE SCALE GENOMIC DNA]</scope>
    <source>
        <strain evidence="11 12">DSM 2631</strain>
    </source>
</reference>
<name>A0A1M4UMG8_9CLOT</name>
<dbReference type="STRING" id="1533.SAMN05443638_10593"/>
<keyword evidence="12" id="KW-1185">Reference proteome</keyword>
<evidence type="ECO:0000256" key="5">
    <source>
        <dbReference type="ARBA" id="ARBA00022525"/>
    </source>
</evidence>
<gene>
    <name evidence="11" type="ORF">SAMN05443638_10593</name>
</gene>
<dbReference type="PRINTS" id="PR01005">
    <property type="entry name" value="FLGHOOKAP1"/>
</dbReference>
<keyword evidence="7" id="KW-0175">Coiled coil</keyword>
<feature type="coiled-coil region" evidence="7">
    <location>
        <begin position="173"/>
        <end position="200"/>
    </location>
</feature>
<evidence type="ECO:0000256" key="3">
    <source>
        <dbReference type="ARBA" id="ARBA00009677"/>
    </source>
</evidence>
<accession>A0A1M4UMG8</accession>
<evidence type="ECO:0000313" key="11">
    <source>
        <dbReference type="EMBL" id="SHE57763.1"/>
    </source>
</evidence>
<keyword evidence="6" id="KW-0975">Bacterial flagellum</keyword>
<protein>
    <recommendedName>
        <fullName evidence="4">Flagellar hook-associated protein 1</fullName>
    </recommendedName>
</protein>
<evidence type="ECO:0000313" key="12">
    <source>
        <dbReference type="Proteomes" id="UP000184035"/>
    </source>
</evidence>
<keyword evidence="11" id="KW-0966">Cell projection</keyword>
<evidence type="ECO:0000256" key="7">
    <source>
        <dbReference type="SAM" id="Coils"/>
    </source>
</evidence>
<dbReference type="RefSeq" id="WP_072893692.1">
    <property type="nucleotide sequence ID" value="NZ_FQVM01000005.1"/>
</dbReference>
<evidence type="ECO:0000259" key="9">
    <source>
        <dbReference type="Pfam" id="PF06429"/>
    </source>
</evidence>
<dbReference type="InterPro" id="IPR053927">
    <property type="entry name" value="FlgK_helical"/>
</dbReference>
<feature type="domain" description="Flagellar basal-body/hook protein C-terminal" evidence="9">
    <location>
        <begin position="568"/>
        <end position="607"/>
    </location>
</feature>
<evidence type="ECO:0000256" key="1">
    <source>
        <dbReference type="ARBA" id="ARBA00004365"/>
    </source>
</evidence>
<dbReference type="GO" id="GO:0005198">
    <property type="term" value="F:structural molecule activity"/>
    <property type="evidence" value="ECO:0007669"/>
    <property type="project" value="InterPro"/>
</dbReference>
<proteinExistence type="inferred from homology"/>
<evidence type="ECO:0000256" key="2">
    <source>
        <dbReference type="ARBA" id="ARBA00004613"/>
    </source>
</evidence>
<dbReference type="OrthoDB" id="9802553at2"/>
<feature type="domain" description="Flagellar hook-associated protein FlgK helical" evidence="10">
    <location>
        <begin position="103"/>
        <end position="252"/>
    </location>
</feature>
<dbReference type="SUPFAM" id="SSF64518">
    <property type="entry name" value="Phase 1 flagellin"/>
    <property type="match status" value="2"/>
</dbReference>
<dbReference type="PANTHER" id="PTHR30033:SF1">
    <property type="entry name" value="FLAGELLAR HOOK-ASSOCIATED PROTEIN 1"/>
    <property type="match status" value="1"/>
</dbReference>
<dbReference type="Pfam" id="PF22638">
    <property type="entry name" value="FlgK_D1"/>
    <property type="match status" value="1"/>
</dbReference>
<sequence length="611" mass="67694">MTGLFSTFNIAKRGIGSQQKCIDVTSHNVSNVNTEGYSRQRAKIETSRPQSLSSLSSTAEPGQLGTGSQIQAIERVRDTFLDYQIRNETSLTGKYIQRERFLGEIEGIFNEPSDTGISSLIGKFFDSWQQLSKQPQSSNARTVVAQQTLALTDTLNHTYGQLKKLKTNAQNLIKNSVSEINSTLNQIDQVNKEIKGVKATGNNPNDLMDKRDNLLDSLSTKFGITVDKNRFEAIDLRPSDIGKMKSPNLVNADENMKSARFSFITGIEKDINDPSGTTYKLTYYKFGNMDSEENKQSLILKDVSPDQLRTLEEGRVLWASSNGVATKADGFEIKNGSIISASELVSFEPQSGELNGIMSIQNDINNYMKELDRLARSIAFSVNAVHSGLSSADDNNGVPNRDYMPLFVNSTAIKYGTNYEITNLDDTLRGESEISAENITVNKAILEDVMKIKTRTHDNNYSYASENFEDGESDGERALAIAQLRNTLLLVQNFDTSIKSRKDLFNLSKGGAILGENGLKIENNINGMTIDGYFKDTIDRLGVQSQEATRVVDNQSALLHQLNTNKQEKSGVSLDEEMANLVQFQHAYNANAKVISTVDELLDVIINGLKR</sequence>
<dbReference type="Pfam" id="PF06429">
    <property type="entry name" value="Flg_bbr_C"/>
    <property type="match status" value="1"/>
</dbReference>
<comment type="similarity">
    <text evidence="3">Belongs to the flagella basal body rod proteins family.</text>
</comment>
<evidence type="ECO:0000256" key="8">
    <source>
        <dbReference type="SAM" id="MobiDB-lite"/>
    </source>
</evidence>
<feature type="region of interest" description="Disordered" evidence="8">
    <location>
        <begin position="35"/>
        <end position="66"/>
    </location>
</feature>
<dbReference type="GO" id="GO:0009424">
    <property type="term" value="C:bacterial-type flagellum hook"/>
    <property type="evidence" value="ECO:0007669"/>
    <property type="project" value="InterPro"/>
</dbReference>
<dbReference type="InterPro" id="IPR002371">
    <property type="entry name" value="FlgK"/>
</dbReference>
<organism evidence="11 12">
    <name type="scientific">Clostridium fallax</name>
    <dbReference type="NCBI Taxonomy" id="1533"/>
    <lineage>
        <taxon>Bacteria</taxon>
        <taxon>Bacillati</taxon>
        <taxon>Bacillota</taxon>
        <taxon>Clostridia</taxon>
        <taxon>Eubacteriales</taxon>
        <taxon>Clostridiaceae</taxon>
        <taxon>Clostridium</taxon>
    </lineage>
</organism>
<dbReference type="AlphaFoldDB" id="A0A1M4UMG8"/>
<dbReference type="EMBL" id="FQVM01000005">
    <property type="protein sequence ID" value="SHE57763.1"/>
    <property type="molecule type" value="Genomic_DNA"/>
</dbReference>
<dbReference type="Proteomes" id="UP000184035">
    <property type="component" value="Unassembled WGS sequence"/>
</dbReference>
<evidence type="ECO:0000256" key="6">
    <source>
        <dbReference type="ARBA" id="ARBA00023143"/>
    </source>
</evidence>
<dbReference type="GO" id="GO:0005576">
    <property type="term" value="C:extracellular region"/>
    <property type="evidence" value="ECO:0007669"/>
    <property type="project" value="UniProtKB-SubCell"/>
</dbReference>
<evidence type="ECO:0000256" key="4">
    <source>
        <dbReference type="ARBA" id="ARBA00016244"/>
    </source>
</evidence>
<keyword evidence="5" id="KW-0964">Secreted</keyword>
<evidence type="ECO:0000259" key="10">
    <source>
        <dbReference type="Pfam" id="PF22638"/>
    </source>
</evidence>
<dbReference type="NCBIfam" id="TIGR02492">
    <property type="entry name" value="flgK_ends"/>
    <property type="match status" value="1"/>
</dbReference>
<keyword evidence="11" id="KW-0969">Cilium</keyword>
<dbReference type="InterPro" id="IPR010930">
    <property type="entry name" value="Flg_bb/hook_C_dom"/>
</dbReference>
<keyword evidence="11" id="KW-0282">Flagellum</keyword>
<dbReference type="GO" id="GO:0044780">
    <property type="term" value="P:bacterial-type flagellum assembly"/>
    <property type="evidence" value="ECO:0007669"/>
    <property type="project" value="InterPro"/>
</dbReference>